<reference evidence="1 2" key="1">
    <citation type="journal article" date="2006" name="PLoS Genet.">
        <title>Secrets of soil survival revealed by the genome sequence of Arthrobacter aurescens TC1.</title>
        <authorList>
            <person name="Mongodin E.F."/>
            <person name="Shapir N."/>
            <person name="Daugherty S.C."/>
            <person name="DeBoy R.T."/>
            <person name="Emerson J.B."/>
            <person name="Shvartzbeyn A."/>
            <person name="Radune D."/>
            <person name="Vamathevan J."/>
            <person name="Riggs F."/>
            <person name="Grinberg V."/>
            <person name="Khouri H."/>
            <person name="Wackett L.P."/>
            <person name="Nelson K.E."/>
            <person name="Sadowsky M.J."/>
        </authorList>
    </citation>
    <scope>NUCLEOTIDE SEQUENCE [LARGE SCALE GENOMIC DNA]</scope>
    <source>
        <strain evidence="1 2">TC1</strain>
    </source>
</reference>
<dbReference type="KEGG" id="aau:AAur_0624"/>
<dbReference type="STRING" id="290340.AAur_0624"/>
<protein>
    <submittedName>
        <fullName evidence="1">Uncharacterized protein</fullName>
    </submittedName>
</protein>
<evidence type="ECO:0000313" key="2">
    <source>
        <dbReference type="Proteomes" id="UP000000637"/>
    </source>
</evidence>
<dbReference type="OrthoDB" id="4742108at2"/>
<dbReference type="AlphaFoldDB" id="A1R2G8"/>
<name>A1R2G8_PAEAT</name>
<dbReference type="Pfam" id="PF15598">
    <property type="entry name" value="Imm61"/>
    <property type="match status" value="1"/>
</dbReference>
<dbReference type="HOGENOM" id="CLU_1575285_0_0_11"/>
<evidence type="ECO:0000313" key="1">
    <source>
        <dbReference type="EMBL" id="ABM08203.1"/>
    </source>
</evidence>
<dbReference type="RefSeq" id="WP_011773378.1">
    <property type="nucleotide sequence ID" value="NC_008711.1"/>
</dbReference>
<sequence length="169" mass="19419">MSTDVQSMMDRLGPAASLAHYTIENYPDGSWCIYNLGGEVKLWFRQENDWFVLSESERDRDERIFFAGADLWDMELVLVYRLANRHRRRMGNPLLVPTSVPVTSDQTAKDFELGRNQYGAWVLRNSATGSAWLGRMITLTEFSHFAGLAPWQLWDVMTEQAQSSFSTVN</sequence>
<keyword evidence="2" id="KW-1185">Reference proteome</keyword>
<organism evidence="1 2">
    <name type="scientific">Paenarthrobacter aurescens (strain TC1)</name>
    <dbReference type="NCBI Taxonomy" id="290340"/>
    <lineage>
        <taxon>Bacteria</taxon>
        <taxon>Bacillati</taxon>
        <taxon>Actinomycetota</taxon>
        <taxon>Actinomycetes</taxon>
        <taxon>Micrococcales</taxon>
        <taxon>Micrococcaceae</taxon>
        <taxon>Paenarthrobacter</taxon>
    </lineage>
</organism>
<dbReference type="EMBL" id="CP000474">
    <property type="protein sequence ID" value="ABM08203.1"/>
    <property type="molecule type" value="Genomic_DNA"/>
</dbReference>
<gene>
    <name evidence="1" type="ordered locus">AAur_0624</name>
</gene>
<dbReference type="Proteomes" id="UP000000637">
    <property type="component" value="Chromosome"/>
</dbReference>
<dbReference type="InterPro" id="IPR028953">
    <property type="entry name" value="Imm_IFT-like"/>
</dbReference>
<proteinExistence type="predicted"/>
<accession>A1R2G8</accession>